<feature type="binding site" evidence="8">
    <location>
        <position position="223"/>
    </location>
    <ligand>
        <name>isopentenyl diphosphate</name>
        <dbReference type="ChEBI" id="CHEBI:128769"/>
    </ligand>
</feature>
<protein>
    <recommendedName>
        <fullName evidence="8">4-hydroxy-3-methylbut-2-enyl diphosphate reductase</fullName>
        <shortName evidence="8">HMBPP reductase</shortName>
        <ecNumber evidence="8">1.17.7.4</ecNumber>
    </recommendedName>
</protein>
<dbReference type="NCBIfam" id="NF005208">
    <property type="entry name" value="PRK06676.1"/>
    <property type="match status" value="1"/>
</dbReference>
<comment type="cofactor">
    <cofactor evidence="8">
        <name>[4Fe-4S] cluster</name>
        <dbReference type="ChEBI" id="CHEBI:49883"/>
    </cofactor>
    <text evidence="8">Binds 1 [4Fe-4S] cluster per subunit.</text>
</comment>
<comment type="function">
    <text evidence="8">Catalyzes the conversion of 1-hydroxy-2-methyl-2-(E)-butenyl 4-diphosphate (HMBPP) into a mixture of isopentenyl diphosphate (IPP) and dimethylallyl diphosphate (DMAPP). Acts in the terminal step of the DOXP/MEP pathway for isoprenoid precursor biosynthesis.</text>
</comment>
<feature type="binding site" evidence="8">
    <location>
        <position position="42"/>
    </location>
    <ligand>
        <name>dimethylallyl diphosphate</name>
        <dbReference type="ChEBI" id="CHEBI:57623"/>
    </ligand>
</feature>
<feature type="binding site" evidence="8">
    <location>
        <position position="14"/>
    </location>
    <ligand>
        <name>[4Fe-4S] cluster</name>
        <dbReference type="ChEBI" id="CHEBI:49883"/>
    </ligand>
</feature>
<dbReference type="UniPathway" id="UPA00056">
    <property type="reaction ID" value="UER00097"/>
</dbReference>
<feature type="binding site" evidence="8">
    <location>
        <position position="42"/>
    </location>
    <ligand>
        <name>isopentenyl diphosphate</name>
        <dbReference type="ChEBI" id="CHEBI:128769"/>
    </ligand>
</feature>
<feature type="domain" description="S1 motif" evidence="9">
    <location>
        <begin position="481"/>
        <end position="549"/>
    </location>
</feature>
<feature type="binding site" evidence="8">
    <location>
        <position position="75"/>
    </location>
    <ligand>
        <name>(2E)-4-hydroxy-3-methylbut-2-enyl diphosphate</name>
        <dbReference type="ChEBI" id="CHEBI:128753"/>
    </ligand>
</feature>
<dbReference type="CDD" id="cd05687">
    <property type="entry name" value="S1_RPS1_repeat_ec1_hs1"/>
    <property type="match status" value="1"/>
</dbReference>
<dbReference type="Gene3D" id="2.40.50.140">
    <property type="entry name" value="Nucleic acid-binding proteins"/>
    <property type="match status" value="4"/>
</dbReference>
<evidence type="ECO:0000259" key="9">
    <source>
        <dbReference type="PROSITE" id="PS50126"/>
    </source>
</evidence>
<dbReference type="PANTHER" id="PTHR10724:SF7">
    <property type="entry name" value="SMALL RIBOSOMAL SUBUNIT PROTEIN BS1C"/>
    <property type="match status" value="1"/>
</dbReference>
<evidence type="ECO:0000256" key="6">
    <source>
        <dbReference type="ARBA" id="ARBA00023014"/>
    </source>
</evidence>
<feature type="binding site" evidence="8">
    <location>
        <position position="75"/>
    </location>
    <ligand>
        <name>dimethylallyl diphosphate</name>
        <dbReference type="ChEBI" id="CHEBI:57623"/>
    </ligand>
</feature>
<feature type="binding site" evidence="8">
    <location>
        <position position="125"/>
    </location>
    <ligand>
        <name>(2E)-4-hydroxy-3-methylbut-2-enyl diphosphate</name>
        <dbReference type="ChEBI" id="CHEBI:128753"/>
    </ligand>
</feature>
<reference evidence="10" key="1">
    <citation type="submission" date="2020-08" db="EMBL/GenBank/DDBJ databases">
        <title>Genome public.</title>
        <authorList>
            <person name="Liu C."/>
            <person name="Sun Q."/>
        </authorList>
    </citation>
    <scope>NUCLEOTIDE SEQUENCE</scope>
    <source>
        <strain evidence="10">NSJ-15</strain>
    </source>
</reference>
<dbReference type="GO" id="GO:0006412">
    <property type="term" value="P:translation"/>
    <property type="evidence" value="ECO:0007669"/>
    <property type="project" value="TreeGrafter"/>
</dbReference>
<dbReference type="GO" id="GO:0003735">
    <property type="term" value="F:structural constituent of ribosome"/>
    <property type="evidence" value="ECO:0007669"/>
    <property type="project" value="TreeGrafter"/>
</dbReference>
<dbReference type="InterPro" id="IPR003451">
    <property type="entry name" value="LytB/IspH"/>
</dbReference>
<sequence>MKPTITVAKTAGFCFGVNRAVDLVYHLVEEVTSVKTLGPIIHNPQLVDDLSQKGVSILDSPQQARSGDTVVIRSHGVGQQVYEELERPGIHLVDATCPFVAKIHKIVAEHSAAGETIIIAGDKNHPEVLGIQGHCQGECYVVKDEQELLEVLKNIKKPAIMVAQTTFHANLWRKCVEIVKNLCTNLVFFDTICNATNERQAEAVLLAQQNDLMIVIGGKESSNTKKLKEVCAEFAETYLLETAEELDKLPPLCQYASIGVTAGASTPAYIIKEVLKTMSEMLNKQEGEMDFATLFEQSLESEKLYNGKRVKGIVTTIAPNEVHVDIGAKQAGIVPADELTDDPSQATSDVVSKGDEIELVVLKVNDQEGIVTLSKKRCDAVAGFEEIKKAAEDGTVLTGTVVNVVKGGVLVLSNHTKVFIPASQVSDKRVEDLNTLLKTEVQFKILEVNERRNRALGSVRAVLESDKKEKEEKFWSEVEVGKIYKGEVKSLTSYGAFVDLGGVDGMIHITELSWSKIKHPSEIVNVGDIVEVYVKDLDPEKRRISLGYKKSEDNPWEIFKRDYKIDDVVKVKIVSFTNYGAFAEIIPGIDGLIHISQIANQRVEKISDILEIGQEVEVKIIDINYDAKRVSLSMRALLPEEDQKIAKEGDSDVVYSSEDGVISEEMAAEIEAAVAEEE</sequence>
<dbReference type="AlphaFoldDB" id="A0A8J6PBN2"/>
<keyword evidence="6 8" id="KW-0411">Iron-sulfur</keyword>
<feature type="binding site" evidence="8">
    <location>
        <position position="222"/>
    </location>
    <ligand>
        <name>(2E)-4-hydroxy-3-methylbut-2-enyl diphosphate</name>
        <dbReference type="ChEBI" id="CHEBI:128753"/>
    </ligand>
</feature>
<comment type="caution">
    <text evidence="10">The sequence shown here is derived from an EMBL/GenBank/DDBJ whole genome shotgun (WGS) entry which is preliminary data.</text>
</comment>
<comment type="pathway">
    <text evidence="8">Isoprenoid biosynthesis; isopentenyl diphosphate biosynthesis via DXP pathway; isopentenyl diphosphate from 1-deoxy-D-xylulose 5-phosphate: step 6/6.</text>
</comment>
<dbReference type="PANTHER" id="PTHR10724">
    <property type="entry name" value="30S RIBOSOMAL PROTEIN S1"/>
    <property type="match status" value="1"/>
</dbReference>
<feature type="binding site" evidence="8">
    <location>
        <position position="221"/>
    </location>
    <ligand>
        <name>isopentenyl diphosphate</name>
        <dbReference type="ChEBI" id="CHEBI:128769"/>
    </ligand>
</feature>
<dbReference type="GO" id="GO:0046872">
    <property type="term" value="F:metal ion binding"/>
    <property type="evidence" value="ECO:0007669"/>
    <property type="project" value="UniProtKB-KW"/>
</dbReference>
<dbReference type="OrthoDB" id="9804077at2"/>
<proteinExistence type="inferred from homology"/>
<dbReference type="GO" id="GO:0005840">
    <property type="term" value="C:ribosome"/>
    <property type="evidence" value="ECO:0007669"/>
    <property type="project" value="UniProtKB-KW"/>
</dbReference>
<dbReference type="Proteomes" id="UP000632659">
    <property type="component" value="Unassembled WGS sequence"/>
</dbReference>
<evidence type="ECO:0000313" key="10">
    <source>
        <dbReference type="EMBL" id="MBC8611167.1"/>
    </source>
</evidence>
<dbReference type="Gene3D" id="3.40.50.11270">
    <property type="match status" value="1"/>
</dbReference>
<feature type="binding site" evidence="8">
    <location>
        <position position="75"/>
    </location>
    <ligand>
        <name>isopentenyl diphosphate</name>
        <dbReference type="ChEBI" id="CHEBI:128769"/>
    </ligand>
</feature>
<dbReference type="PROSITE" id="PS50126">
    <property type="entry name" value="S1"/>
    <property type="match status" value="4"/>
</dbReference>
<evidence type="ECO:0000256" key="5">
    <source>
        <dbReference type="ARBA" id="ARBA00023004"/>
    </source>
</evidence>
<feature type="binding site" evidence="8">
    <location>
        <position position="221"/>
    </location>
    <ligand>
        <name>dimethylallyl diphosphate</name>
        <dbReference type="ChEBI" id="CHEBI:57623"/>
    </ligand>
</feature>
<keyword evidence="8" id="KW-0414">Isoprene biosynthesis</keyword>
<keyword evidence="3 8" id="KW-0479">Metal-binding</keyword>
<feature type="domain" description="S1 motif" evidence="9">
    <location>
        <begin position="307"/>
        <end position="376"/>
    </location>
</feature>
<feature type="binding site" evidence="8">
    <location>
        <position position="42"/>
    </location>
    <ligand>
        <name>(2E)-4-hydroxy-3-methylbut-2-enyl diphosphate</name>
        <dbReference type="ChEBI" id="CHEBI:128753"/>
    </ligand>
</feature>
<feature type="binding site" evidence="8">
    <location>
        <position position="265"/>
    </location>
    <ligand>
        <name>dimethylallyl diphosphate</name>
        <dbReference type="ChEBI" id="CHEBI:57623"/>
    </ligand>
</feature>
<dbReference type="CDD" id="cd04465">
    <property type="entry name" value="S1_RPS1_repeat_ec2_hs2"/>
    <property type="match status" value="1"/>
</dbReference>
<keyword evidence="2 8" id="KW-0004">4Fe-4S</keyword>
<dbReference type="InterPro" id="IPR050437">
    <property type="entry name" value="Ribos_protein_bS1-like"/>
</dbReference>
<feature type="binding site" evidence="8">
    <location>
        <position position="222"/>
    </location>
    <ligand>
        <name>dimethylallyl diphosphate</name>
        <dbReference type="ChEBI" id="CHEBI:57623"/>
    </ligand>
</feature>
<dbReference type="RefSeq" id="WP_093988856.1">
    <property type="nucleotide sequence ID" value="NZ_FYDD01000003.1"/>
</dbReference>
<accession>A0A8J6PBN2</accession>
<dbReference type="GO" id="GO:0019288">
    <property type="term" value="P:isopentenyl diphosphate biosynthetic process, methylerythritol 4-phosphate pathway"/>
    <property type="evidence" value="ECO:0007669"/>
    <property type="project" value="UniProtKB-UniRule"/>
</dbReference>
<feature type="binding site" evidence="8">
    <location>
        <position position="223"/>
    </location>
    <ligand>
        <name>dimethylallyl diphosphate</name>
        <dbReference type="ChEBI" id="CHEBI:57623"/>
    </ligand>
</feature>
<dbReference type="Pfam" id="PF02401">
    <property type="entry name" value="LYTB"/>
    <property type="match status" value="1"/>
</dbReference>
<feature type="binding site" evidence="8">
    <location>
        <position position="97"/>
    </location>
    <ligand>
        <name>[4Fe-4S] cluster</name>
        <dbReference type="ChEBI" id="CHEBI:49883"/>
    </ligand>
</feature>
<dbReference type="UniPathway" id="UPA00059">
    <property type="reaction ID" value="UER00105"/>
</dbReference>
<comment type="catalytic activity">
    <reaction evidence="8">
        <text>dimethylallyl diphosphate + 2 oxidized [2Fe-2S]-[ferredoxin] + H2O = (2E)-4-hydroxy-3-methylbut-2-enyl diphosphate + 2 reduced [2Fe-2S]-[ferredoxin] + 2 H(+)</text>
        <dbReference type="Rhea" id="RHEA:24825"/>
        <dbReference type="Rhea" id="RHEA-COMP:10000"/>
        <dbReference type="Rhea" id="RHEA-COMP:10001"/>
        <dbReference type="ChEBI" id="CHEBI:15377"/>
        <dbReference type="ChEBI" id="CHEBI:15378"/>
        <dbReference type="ChEBI" id="CHEBI:33737"/>
        <dbReference type="ChEBI" id="CHEBI:33738"/>
        <dbReference type="ChEBI" id="CHEBI:57623"/>
        <dbReference type="ChEBI" id="CHEBI:128753"/>
        <dbReference type="EC" id="1.17.7.4"/>
    </reaction>
</comment>
<dbReference type="GO" id="GO:0050992">
    <property type="term" value="P:dimethylallyl diphosphate biosynthetic process"/>
    <property type="evidence" value="ECO:0007669"/>
    <property type="project" value="UniProtKB-UniRule"/>
</dbReference>
<evidence type="ECO:0000313" key="11">
    <source>
        <dbReference type="Proteomes" id="UP000632659"/>
    </source>
</evidence>
<dbReference type="CDD" id="cd05688">
    <property type="entry name" value="S1_RPS1_repeat_ec3"/>
    <property type="match status" value="1"/>
</dbReference>
<dbReference type="GO" id="GO:0051745">
    <property type="term" value="F:4-hydroxy-3-methylbut-2-enyl diphosphate reductase activity"/>
    <property type="evidence" value="ECO:0007669"/>
    <property type="project" value="UniProtKB-UniRule"/>
</dbReference>
<dbReference type="GO" id="GO:0003729">
    <property type="term" value="F:mRNA binding"/>
    <property type="evidence" value="ECO:0007669"/>
    <property type="project" value="TreeGrafter"/>
</dbReference>
<name>A0A8J6PBN2_9FIRM</name>
<dbReference type="NCBIfam" id="TIGR00216">
    <property type="entry name" value="ispH_lytB"/>
    <property type="match status" value="1"/>
</dbReference>
<dbReference type="EC" id="1.17.7.4" evidence="8"/>
<dbReference type="InterPro" id="IPR012340">
    <property type="entry name" value="NA-bd_OB-fold"/>
</dbReference>
<feature type="binding site" evidence="8">
    <location>
        <position position="265"/>
    </location>
    <ligand>
        <name>(2E)-4-hydroxy-3-methylbut-2-enyl diphosphate</name>
        <dbReference type="ChEBI" id="CHEBI:128753"/>
    </ligand>
</feature>
<evidence type="ECO:0000256" key="4">
    <source>
        <dbReference type="ARBA" id="ARBA00022980"/>
    </source>
</evidence>
<dbReference type="GO" id="GO:0051539">
    <property type="term" value="F:4 iron, 4 sulfur cluster binding"/>
    <property type="evidence" value="ECO:0007669"/>
    <property type="project" value="UniProtKB-UniRule"/>
</dbReference>
<comment type="catalytic activity">
    <reaction evidence="8">
        <text>isopentenyl diphosphate + 2 oxidized [2Fe-2S]-[ferredoxin] + H2O = (2E)-4-hydroxy-3-methylbut-2-enyl diphosphate + 2 reduced [2Fe-2S]-[ferredoxin] + 2 H(+)</text>
        <dbReference type="Rhea" id="RHEA:24488"/>
        <dbReference type="Rhea" id="RHEA-COMP:10000"/>
        <dbReference type="Rhea" id="RHEA-COMP:10001"/>
        <dbReference type="ChEBI" id="CHEBI:15377"/>
        <dbReference type="ChEBI" id="CHEBI:15378"/>
        <dbReference type="ChEBI" id="CHEBI:33737"/>
        <dbReference type="ChEBI" id="CHEBI:33738"/>
        <dbReference type="ChEBI" id="CHEBI:128753"/>
        <dbReference type="ChEBI" id="CHEBI:128769"/>
        <dbReference type="EC" id="1.17.7.4"/>
    </reaction>
</comment>
<feature type="active site" description="Proton donor" evidence="8">
    <location>
        <position position="127"/>
    </location>
</feature>
<feature type="binding site" evidence="8">
    <location>
        <position position="125"/>
    </location>
    <ligand>
        <name>isopentenyl diphosphate</name>
        <dbReference type="ChEBI" id="CHEBI:128769"/>
    </ligand>
</feature>
<evidence type="ECO:0000256" key="3">
    <source>
        <dbReference type="ARBA" id="ARBA00022723"/>
    </source>
</evidence>
<dbReference type="CDD" id="cd13944">
    <property type="entry name" value="lytB_ispH"/>
    <property type="match status" value="1"/>
</dbReference>
<feature type="binding site" evidence="8">
    <location>
        <position position="265"/>
    </location>
    <ligand>
        <name>isopentenyl diphosphate</name>
        <dbReference type="ChEBI" id="CHEBI:128769"/>
    </ligand>
</feature>
<dbReference type="PRINTS" id="PR00681">
    <property type="entry name" value="RIBOSOMALS1"/>
</dbReference>
<organism evidence="10 11">
    <name type="scientific">Massiliimalia timonensis</name>
    <dbReference type="NCBI Taxonomy" id="1987501"/>
    <lineage>
        <taxon>Bacteria</taxon>
        <taxon>Bacillati</taxon>
        <taxon>Bacillota</taxon>
        <taxon>Clostridia</taxon>
        <taxon>Eubacteriales</taxon>
        <taxon>Oscillospiraceae</taxon>
        <taxon>Massiliimalia</taxon>
    </lineage>
</organism>
<feature type="domain" description="S1 motif" evidence="9">
    <location>
        <begin position="394"/>
        <end position="460"/>
    </location>
</feature>
<evidence type="ECO:0000256" key="8">
    <source>
        <dbReference type="HAMAP-Rule" id="MF_00191"/>
    </source>
</evidence>
<evidence type="ECO:0000256" key="1">
    <source>
        <dbReference type="ARBA" id="ARBA00006767"/>
    </source>
</evidence>
<keyword evidence="7" id="KW-0687">Ribonucleoprotein</keyword>
<dbReference type="Gene3D" id="3.40.1010.20">
    <property type="entry name" value="4-hydroxy-3-methylbut-2-enyl diphosphate reductase, catalytic domain"/>
    <property type="match status" value="2"/>
</dbReference>
<keyword evidence="5 8" id="KW-0408">Iron</keyword>
<feature type="binding site" evidence="8">
    <location>
        <position position="125"/>
    </location>
    <ligand>
        <name>dimethylallyl diphosphate</name>
        <dbReference type="ChEBI" id="CHEBI:57623"/>
    </ligand>
</feature>
<dbReference type="InterPro" id="IPR003029">
    <property type="entry name" value="S1_domain"/>
</dbReference>
<dbReference type="Pfam" id="PF00575">
    <property type="entry name" value="S1"/>
    <property type="match status" value="4"/>
</dbReference>
<dbReference type="GO" id="GO:0016114">
    <property type="term" value="P:terpenoid biosynthetic process"/>
    <property type="evidence" value="ECO:0007669"/>
    <property type="project" value="UniProtKB-UniRule"/>
</dbReference>
<evidence type="ECO:0000256" key="2">
    <source>
        <dbReference type="ARBA" id="ARBA00022485"/>
    </source>
</evidence>
<dbReference type="SMART" id="SM00316">
    <property type="entry name" value="S1"/>
    <property type="match status" value="4"/>
</dbReference>
<keyword evidence="4 10" id="KW-0689">Ribosomal protein</keyword>
<feature type="binding site" evidence="8">
    <location>
        <position position="223"/>
    </location>
    <ligand>
        <name>(2E)-4-hydroxy-3-methylbut-2-enyl diphosphate</name>
        <dbReference type="ChEBI" id="CHEBI:128753"/>
    </ligand>
</feature>
<dbReference type="InterPro" id="IPR035104">
    <property type="entry name" value="Ribosomal_protein_S1-like"/>
</dbReference>
<keyword evidence="8 10" id="KW-0560">Oxidoreductase</keyword>
<keyword evidence="11" id="KW-1185">Reference proteome</keyword>
<feature type="binding site" evidence="8">
    <location>
        <position position="165"/>
    </location>
    <ligand>
        <name>(2E)-4-hydroxy-3-methylbut-2-enyl diphosphate</name>
        <dbReference type="ChEBI" id="CHEBI:128753"/>
    </ligand>
</feature>
<feature type="domain" description="S1 motif" evidence="9">
    <location>
        <begin position="566"/>
        <end position="635"/>
    </location>
</feature>
<feature type="binding site" evidence="8">
    <location>
        <position position="221"/>
    </location>
    <ligand>
        <name>(2E)-4-hydroxy-3-methylbut-2-enyl diphosphate</name>
        <dbReference type="ChEBI" id="CHEBI:128753"/>
    </ligand>
</feature>
<comment type="similarity">
    <text evidence="8">Belongs to the IspH family.</text>
</comment>
<dbReference type="SUPFAM" id="SSF50249">
    <property type="entry name" value="Nucleic acid-binding proteins"/>
    <property type="match status" value="4"/>
</dbReference>
<feature type="binding site" evidence="8">
    <location>
        <position position="222"/>
    </location>
    <ligand>
        <name>isopentenyl diphosphate</name>
        <dbReference type="ChEBI" id="CHEBI:128769"/>
    </ligand>
</feature>
<comment type="similarity">
    <text evidence="1">Belongs to the bacterial ribosomal protein bS1 family.</text>
</comment>
<dbReference type="NCBIfam" id="NF000907">
    <property type="entry name" value="PRK00087.1"/>
    <property type="match status" value="1"/>
</dbReference>
<comment type="pathway">
    <text evidence="8">Isoprenoid biosynthesis; dimethylallyl diphosphate biosynthesis; dimethylallyl diphosphate from (2E)-4-hydroxy-3-methylbutenyl diphosphate: step 1/1.</text>
</comment>
<dbReference type="HAMAP" id="MF_00191">
    <property type="entry name" value="IspH"/>
    <property type="match status" value="1"/>
</dbReference>
<dbReference type="EMBL" id="JACRTL010000004">
    <property type="protein sequence ID" value="MBC8611167.1"/>
    <property type="molecule type" value="Genomic_DNA"/>
</dbReference>
<evidence type="ECO:0000256" key="7">
    <source>
        <dbReference type="ARBA" id="ARBA00023274"/>
    </source>
</evidence>
<feature type="binding site" evidence="8">
    <location>
        <position position="193"/>
    </location>
    <ligand>
        <name>[4Fe-4S] cluster</name>
        <dbReference type="ChEBI" id="CHEBI:49883"/>
    </ligand>
</feature>
<gene>
    <name evidence="8" type="primary">ispH</name>
    <name evidence="10" type="ORF">H8702_08575</name>
</gene>